<dbReference type="EMBL" id="JAUTXU010000201">
    <property type="protein sequence ID" value="KAK3699138.1"/>
    <property type="molecule type" value="Genomic_DNA"/>
</dbReference>
<accession>A0ACC3MMK0</accession>
<organism evidence="1 2">
    <name type="scientific">Vermiconidia calcicola</name>
    <dbReference type="NCBI Taxonomy" id="1690605"/>
    <lineage>
        <taxon>Eukaryota</taxon>
        <taxon>Fungi</taxon>
        <taxon>Dikarya</taxon>
        <taxon>Ascomycota</taxon>
        <taxon>Pezizomycotina</taxon>
        <taxon>Dothideomycetes</taxon>
        <taxon>Dothideomycetidae</taxon>
        <taxon>Mycosphaerellales</taxon>
        <taxon>Extremaceae</taxon>
        <taxon>Vermiconidia</taxon>
    </lineage>
</organism>
<evidence type="ECO:0000313" key="1">
    <source>
        <dbReference type="EMBL" id="KAK3699138.1"/>
    </source>
</evidence>
<sequence length="198" mass="22426">MVDQQKKFIPAMDDDQTENTACRLLSLPAELRCWIWQLSFTAARSDGAMTDLSMATDPRKALLATCRQINAEAMEYYIAAAAGTDWWSTTKFCIPATTKDTLRKSIITRNPFREPNIENQFIFRGDIEALGPPDDGKLKLITRLRVCGPECSVEFVNGMWTCDCRQSDDAQPPRHHGGHRISRCPLRAIYHNFPVMSI</sequence>
<keyword evidence="2" id="KW-1185">Reference proteome</keyword>
<dbReference type="Proteomes" id="UP001281147">
    <property type="component" value="Unassembled WGS sequence"/>
</dbReference>
<gene>
    <name evidence="1" type="ORF">LTR37_016612</name>
</gene>
<protein>
    <submittedName>
        <fullName evidence="1">Uncharacterized protein</fullName>
    </submittedName>
</protein>
<reference evidence="1" key="1">
    <citation type="submission" date="2023-07" db="EMBL/GenBank/DDBJ databases">
        <title>Black Yeasts Isolated from many extreme environments.</title>
        <authorList>
            <person name="Coleine C."/>
            <person name="Stajich J.E."/>
            <person name="Selbmann L."/>
        </authorList>
    </citation>
    <scope>NUCLEOTIDE SEQUENCE</scope>
    <source>
        <strain evidence="1">CCFEE 5714</strain>
    </source>
</reference>
<evidence type="ECO:0000313" key="2">
    <source>
        <dbReference type="Proteomes" id="UP001281147"/>
    </source>
</evidence>
<name>A0ACC3MMK0_9PEZI</name>
<comment type="caution">
    <text evidence="1">The sequence shown here is derived from an EMBL/GenBank/DDBJ whole genome shotgun (WGS) entry which is preliminary data.</text>
</comment>
<proteinExistence type="predicted"/>